<feature type="signal peptide" evidence="6">
    <location>
        <begin position="1"/>
        <end position="27"/>
    </location>
</feature>
<dbReference type="InterPro" id="IPR000209">
    <property type="entry name" value="Peptidase_S8/S53_dom"/>
</dbReference>
<keyword evidence="2 5" id="KW-0645">Protease</keyword>
<evidence type="ECO:0000259" key="7">
    <source>
        <dbReference type="Pfam" id="PF00082"/>
    </source>
</evidence>
<dbReference type="InterPro" id="IPR036852">
    <property type="entry name" value="Peptidase_S8/S53_dom_sf"/>
</dbReference>
<dbReference type="GO" id="GO:0006508">
    <property type="term" value="P:proteolysis"/>
    <property type="evidence" value="ECO:0007669"/>
    <property type="project" value="UniProtKB-KW"/>
</dbReference>
<dbReference type="PANTHER" id="PTHR43806">
    <property type="entry name" value="PEPTIDASE S8"/>
    <property type="match status" value="1"/>
</dbReference>
<feature type="active site" description="Charge relay system" evidence="5">
    <location>
        <position position="181"/>
    </location>
</feature>
<feature type="chain" id="PRO_5039048488" evidence="6">
    <location>
        <begin position="28"/>
        <end position="1416"/>
    </location>
</feature>
<dbReference type="InterPro" id="IPR015500">
    <property type="entry name" value="Peptidase_S8_subtilisin-rel"/>
</dbReference>
<comment type="similarity">
    <text evidence="1 5">Belongs to the peptidase S8 family.</text>
</comment>
<dbReference type="SUPFAM" id="SSF52743">
    <property type="entry name" value="Subtilisin-like"/>
    <property type="match status" value="1"/>
</dbReference>
<dbReference type="Pfam" id="PF00082">
    <property type="entry name" value="Peptidase_S8"/>
    <property type="match status" value="1"/>
</dbReference>
<gene>
    <name evidence="9" type="ORF">FZC80_16580</name>
</gene>
<dbReference type="InterPro" id="IPR023828">
    <property type="entry name" value="Peptidase_S8_Ser-AS"/>
</dbReference>
<dbReference type="Proteomes" id="UP000325054">
    <property type="component" value="Unassembled WGS sequence"/>
</dbReference>
<dbReference type="Gene3D" id="3.40.50.12090">
    <property type="match status" value="2"/>
</dbReference>
<evidence type="ECO:0000256" key="4">
    <source>
        <dbReference type="ARBA" id="ARBA00022825"/>
    </source>
</evidence>
<keyword evidence="3 5" id="KW-0378">Hydrolase</keyword>
<dbReference type="Gene3D" id="3.40.50.200">
    <property type="entry name" value="Peptidase S8/S53 domain"/>
    <property type="match status" value="1"/>
</dbReference>
<dbReference type="InterPro" id="IPR013783">
    <property type="entry name" value="Ig-like_fold"/>
</dbReference>
<keyword evidence="4 5" id="KW-0720">Serine protease</keyword>
<dbReference type="PANTHER" id="PTHR43806:SF11">
    <property type="entry name" value="CEREVISIN-RELATED"/>
    <property type="match status" value="1"/>
</dbReference>
<evidence type="ECO:0000256" key="3">
    <source>
        <dbReference type="ARBA" id="ARBA00022801"/>
    </source>
</evidence>
<dbReference type="PRINTS" id="PR00723">
    <property type="entry name" value="SUBTILISIN"/>
</dbReference>
<proteinExistence type="inferred from homology"/>
<dbReference type="RefSeq" id="WP_148992517.1">
    <property type="nucleotide sequence ID" value="NZ_VTEW01000015.1"/>
</dbReference>
<dbReference type="InterPro" id="IPR050131">
    <property type="entry name" value="Peptidase_S8_subtilisin-like"/>
</dbReference>
<dbReference type="InterPro" id="IPR007280">
    <property type="entry name" value="Peptidase_C_arc/bac"/>
</dbReference>
<evidence type="ECO:0000256" key="6">
    <source>
        <dbReference type="SAM" id="SignalP"/>
    </source>
</evidence>
<evidence type="ECO:0000313" key="10">
    <source>
        <dbReference type="Proteomes" id="UP000325054"/>
    </source>
</evidence>
<reference evidence="9 10" key="1">
    <citation type="submission" date="2019-08" db="EMBL/GenBank/DDBJ databases">
        <title>Bacillus genomes from the desert of Cuatro Cienegas, Coahuila.</title>
        <authorList>
            <person name="Olmedo-Alvarez G."/>
        </authorList>
    </citation>
    <scope>NUCLEOTIDE SEQUENCE [LARGE SCALE GENOMIC DNA]</scope>
    <source>
        <strain evidence="9 10">CH451a_14T</strain>
    </source>
</reference>
<dbReference type="PROSITE" id="PS51892">
    <property type="entry name" value="SUBTILASE"/>
    <property type="match status" value="1"/>
</dbReference>
<comment type="caution">
    <text evidence="9">The sequence shown here is derived from an EMBL/GenBank/DDBJ whole genome shotgun (WGS) entry which is preliminary data.</text>
</comment>
<dbReference type="InterPro" id="IPR007253">
    <property type="entry name" value="Cell_wall-bd_2"/>
</dbReference>
<name>A0A5D4TLY3_9BACI</name>
<organism evidence="9 10">
    <name type="scientific">Rossellomorea aquimaris</name>
    <dbReference type="NCBI Taxonomy" id="189382"/>
    <lineage>
        <taxon>Bacteria</taxon>
        <taxon>Bacillati</taxon>
        <taxon>Bacillota</taxon>
        <taxon>Bacilli</taxon>
        <taxon>Bacillales</taxon>
        <taxon>Bacillaceae</taxon>
        <taxon>Rossellomorea</taxon>
    </lineage>
</organism>
<dbReference type="Gene3D" id="2.60.120.380">
    <property type="match status" value="1"/>
</dbReference>
<feature type="domain" description="Peptidase C-terminal archaeal/bacterial" evidence="8">
    <location>
        <begin position="964"/>
        <end position="1013"/>
    </location>
</feature>
<protein>
    <submittedName>
        <fullName evidence="9">S8 family serine peptidase</fullName>
    </submittedName>
</protein>
<evidence type="ECO:0000256" key="5">
    <source>
        <dbReference type="PROSITE-ProRule" id="PRU01240"/>
    </source>
</evidence>
<dbReference type="PROSITE" id="PS00138">
    <property type="entry name" value="SUBTILASE_SER"/>
    <property type="match status" value="1"/>
</dbReference>
<evidence type="ECO:0000256" key="1">
    <source>
        <dbReference type="ARBA" id="ARBA00011073"/>
    </source>
</evidence>
<evidence type="ECO:0000313" key="9">
    <source>
        <dbReference type="EMBL" id="TYS75818.1"/>
    </source>
</evidence>
<dbReference type="Pfam" id="PF04122">
    <property type="entry name" value="CW_binding_2"/>
    <property type="match status" value="3"/>
</dbReference>
<dbReference type="Pfam" id="PF04151">
    <property type="entry name" value="PPC"/>
    <property type="match status" value="1"/>
</dbReference>
<evidence type="ECO:0000256" key="2">
    <source>
        <dbReference type="ARBA" id="ARBA00022670"/>
    </source>
</evidence>
<feature type="active site" description="Charge relay system" evidence="5">
    <location>
        <position position="584"/>
    </location>
</feature>
<sequence length="1416" mass="150302">MKRQKIAKKALKVLASATIVASSFAGAATYTTSSASAEVGTTAQKTIESRLLNFKEVQTLANSEDSVQQLIVVGTGTDATKALKKLGVKVQANYKNFAYLAEVPTDKIYDVIGLDSVRTVGKNASEKLGQVDVDEIGVTPQGEIDEDAVVTPDQLETHPATGVDDFHDKFSGEGTRVGIIDSGPDPGHESFTNKSANFDTTRKYGSSKIVAVRDYTVTPYASDILEEHYAEYLPEDFAAFYANDRIAEGDVIFFDKLEEGDSILDGAFNTEGIDAEDDTFYFGQTLFFNAKADFNADGKNNNVFPVLMADDQVYVDTDQDGDFTDETAYGNNETGTFDHDVTDGLVGVNFRVNDMGYNDYYDAPEINLFTDLNGHGSHVAGITAANGPLVSNAYGAVAGEGVAPEAEVVGLRVFQEEGGASTFSIMKAMIDAALPENLGGFDTDVANLSLGSLPDMNDGSGAYGVLMDVLSEQYDIVFVNSAGNNGPGGDSVGSPGDVGSAISVGAYINSEMWATEYNAYPYGKDEDGNPLPGEGMWYFSSVGPNQKADMKPDIVAPGSAYAAQPVHQSQAAGQTGYDVLQGTSMSAPYVTGAVALLKSAALKDRLPFDYEIAKEALKVTAKPLEGYNYAEVGSGLIDVPAAYEWMREHMVGEVKDVDVTVYHGEKVSGGPGLYVRNKDIPETVEVLIENNTDEDKNLTIEASEDWFTPSVSSLSLDAGEHEYITVSYDEAKLAEGTNSGMLLIDDSSTPYVEARSTQTIMTGHEFTVENNNRFRDTNEVISSQTNAYTFDVKPGVEELRFSLNAVKENDDYQGVVRMLIFDPDGFQVNEYIGYAGRELGVEDFVEQSPKEGVWEVHVYGITSPQPGEEMAKYTFEAVSQDIVSSPGKIELGKVNGAQTFKEDLTFSNYLKGTANVEFATVGFSGPIKDTVSGTVTEGTDEDTLDGENIEISIKNNVALSLEAITPDTGADLDLFLYNKNDMKNYVASSATGDDNESISVSSLPDGEYIVAVDNFGAAGETNDFTLNITEEKVLSPGEEGAIGKVTTTAKPTTLGVGESVTVPVEITTPEEAVNAYAAVYMLDADTGETLSMVPISTNGDVVTEVSGADRVGTSIAISQNLHPDGYAADHKNKAVVLATGYNFPDALAAGPLATALNAPILAVGSDGKLTGEVLEEIERLGAENVYIVGGESAVSDAVVNQLGTVSVNPSNIERLSGATRYDTNLAIVAELQENHGFSGNGVFLATGTNFADALSAASIAGANEMPIVLTDGQNQPLSDEAKAILEDEEVYVVGGTAAVSDAVVAQAKSKALSVKRLSGVNRYGTLAALLGEFATGTSKLYVANGKNFPDALSASPLVVDNDGLLLLVDQDDMPKEVDAFLTKFAYQNDISSVTVLGGQAAVGQDVRDALQKKVTE</sequence>
<dbReference type="OrthoDB" id="9798386at2"/>
<accession>A0A5D4TLY3</accession>
<keyword evidence="6" id="KW-0732">Signal</keyword>
<dbReference type="EMBL" id="VTEW01000015">
    <property type="protein sequence ID" value="TYS75818.1"/>
    <property type="molecule type" value="Genomic_DNA"/>
</dbReference>
<dbReference type="Gene3D" id="2.60.40.10">
    <property type="entry name" value="Immunoglobulins"/>
    <property type="match status" value="1"/>
</dbReference>
<feature type="domain" description="Peptidase S8/S53" evidence="7">
    <location>
        <begin position="172"/>
        <end position="621"/>
    </location>
</feature>
<dbReference type="GO" id="GO:0004252">
    <property type="term" value="F:serine-type endopeptidase activity"/>
    <property type="evidence" value="ECO:0007669"/>
    <property type="project" value="UniProtKB-UniRule"/>
</dbReference>
<feature type="active site" description="Charge relay system" evidence="5">
    <location>
        <position position="375"/>
    </location>
</feature>
<evidence type="ECO:0000259" key="8">
    <source>
        <dbReference type="Pfam" id="PF04151"/>
    </source>
</evidence>